<feature type="transmembrane region" description="Helical" evidence="6">
    <location>
        <begin position="313"/>
        <end position="331"/>
    </location>
</feature>
<dbReference type="InterPro" id="IPR011701">
    <property type="entry name" value="MFS"/>
</dbReference>
<evidence type="ECO:0000313" key="9">
    <source>
        <dbReference type="Proteomes" id="UP000582974"/>
    </source>
</evidence>
<name>A0A838ACC4_9PSEU</name>
<evidence type="ECO:0000313" key="8">
    <source>
        <dbReference type="EMBL" id="MBA0126877.1"/>
    </source>
</evidence>
<proteinExistence type="predicted"/>
<dbReference type="GO" id="GO:0005886">
    <property type="term" value="C:plasma membrane"/>
    <property type="evidence" value="ECO:0007669"/>
    <property type="project" value="UniProtKB-SubCell"/>
</dbReference>
<dbReference type="EMBL" id="JACCKD010000005">
    <property type="protein sequence ID" value="MBA0126877.1"/>
    <property type="molecule type" value="Genomic_DNA"/>
</dbReference>
<dbReference type="PROSITE" id="PS50850">
    <property type="entry name" value="MFS"/>
    <property type="match status" value="1"/>
</dbReference>
<dbReference type="Gene3D" id="1.20.1250.20">
    <property type="entry name" value="MFS general substrate transporter like domains"/>
    <property type="match status" value="2"/>
</dbReference>
<feature type="transmembrane region" description="Helical" evidence="6">
    <location>
        <begin position="409"/>
        <end position="426"/>
    </location>
</feature>
<dbReference type="RefSeq" id="WP_180893701.1">
    <property type="nucleotide sequence ID" value="NZ_JACCKD010000005.1"/>
</dbReference>
<evidence type="ECO:0000256" key="4">
    <source>
        <dbReference type="ARBA" id="ARBA00022989"/>
    </source>
</evidence>
<dbReference type="InterPro" id="IPR036259">
    <property type="entry name" value="MFS_trans_sf"/>
</dbReference>
<dbReference type="PANTHER" id="PTHR23513:SF6">
    <property type="entry name" value="MAJOR FACILITATOR SUPERFAMILY ASSOCIATED DOMAIN-CONTAINING PROTEIN"/>
    <property type="match status" value="1"/>
</dbReference>
<dbReference type="CDD" id="cd06173">
    <property type="entry name" value="MFS_MefA_like"/>
    <property type="match status" value="1"/>
</dbReference>
<dbReference type="GO" id="GO:0022857">
    <property type="term" value="F:transmembrane transporter activity"/>
    <property type="evidence" value="ECO:0007669"/>
    <property type="project" value="InterPro"/>
</dbReference>
<dbReference type="InterPro" id="IPR020846">
    <property type="entry name" value="MFS_dom"/>
</dbReference>
<keyword evidence="4 6" id="KW-1133">Transmembrane helix</keyword>
<evidence type="ECO:0000256" key="1">
    <source>
        <dbReference type="ARBA" id="ARBA00004651"/>
    </source>
</evidence>
<dbReference type="SUPFAM" id="SSF103473">
    <property type="entry name" value="MFS general substrate transporter"/>
    <property type="match status" value="1"/>
</dbReference>
<feature type="transmembrane region" description="Helical" evidence="6">
    <location>
        <begin position="377"/>
        <end position="397"/>
    </location>
</feature>
<keyword evidence="5 6" id="KW-0472">Membrane</keyword>
<organism evidence="8 9">
    <name type="scientific">Haloechinothrix aidingensis</name>
    <dbReference type="NCBI Taxonomy" id="2752311"/>
    <lineage>
        <taxon>Bacteria</taxon>
        <taxon>Bacillati</taxon>
        <taxon>Actinomycetota</taxon>
        <taxon>Actinomycetes</taxon>
        <taxon>Pseudonocardiales</taxon>
        <taxon>Pseudonocardiaceae</taxon>
        <taxon>Haloechinothrix</taxon>
    </lineage>
</organism>
<feature type="transmembrane region" description="Helical" evidence="6">
    <location>
        <begin position="200"/>
        <end position="218"/>
    </location>
</feature>
<gene>
    <name evidence="8" type="ORF">H0B56_15100</name>
</gene>
<feature type="transmembrane region" description="Helical" evidence="6">
    <location>
        <begin position="283"/>
        <end position="301"/>
    </location>
</feature>
<keyword evidence="2" id="KW-1003">Cell membrane</keyword>
<dbReference type="AlphaFoldDB" id="A0A838ACC4"/>
<feature type="transmembrane region" description="Helical" evidence="6">
    <location>
        <begin position="121"/>
        <end position="143"/>
    </location>
</feature>
<dbReference type="PANTHER" id="PTHR23513">
    <property type="entry name" value="INTEGRAL MEMBRANE EFFLUX PROTEIN-RELATED"/>
    <property type="match status" value="1"/>
</dbReference>
<sequence length="450" mass="46903">MTCHAPAEGRLGANYWKLLSAHSFSNLGDGLRLVAIPWLASAITREPMLIALATAAVRVPWLVFSLPAGVITDRVDRRLLVAWMDVAGAITMLAFAGIVLANQASIADPAALAAGTAGPPANQAVLLGLLYLTALLIGLAEVLRDNSAQTLMPSIAPKDRLERANGRVWGAEIVMNQFVGPPLAGALLGVALALPFLVNVGTFALAAGLAFAIAGSFAPRGPATTGRIAWRTEIGAGLTWLWNHRLLRSLALILGALNAMGTMAVSIYVLFAQEILELDAGTFGLLLTGTAAGGVLGSLLAARISGVIGPGRALFTAMLGMGLGYGVIGLAPVAALAWLMLLVIGFLVVQWNVVTVSLRQSIVPDHMLGRVNSVYRFFGWGMISVGSLLGGLVVSAGEPLLGREWALRTPFLLAAAVHLALLVYALPRINNRRVREATSAQEAGGLIGTT</sequence>
<evidence type="ECO:0000256" key="2">
    <source>
        <dbReference type="ARBA" id="ARBA00022475"/>
    </source>
</evidence>
<feature type="transmembrane region" description="Helical" evidence="6">
    <location>
        <begin position="250"/>
        <end position="271"/>
    </location>
</feature>
<evidence type="ECO:0000256" key="6">
    <source>
        <dbReference type="SAM" id="Phobius"/>
    </source>
</evidence>
<feature type="transmembrane region" description="Helical" evidence="6">
    <location>
        <begin position="337"/>
        <end position="356"/>
    </location>
</feature>
<keyword evidence="3 6" id="KW-0812">Transmembrane</keyword>
<feature type="transmembrane region" description="Helical" evidence="6">
    <location>
        <begin position="173"/>
        <end position="194"/>
    </location>
</feature>
<dbReference type="Proteomes" id="UP000582974">
    <property type="component" value="Unassembled WGS sequence"/>
</dbReference>
<evidence type="ECO:0000259" key="7">
    <source>
        <dbReference type="PROSITE" id="PS50850"/>
    </source>
</evidence>
<comment type="subcellular location">
    <subcellularLocation>
        <location evidence="1">Cell membrane</location>
        <topology evidence="1">Multi-pass membrane protein</topology>
    </subcellularLocation>
</comment>
<dbReference type="Pfam" id="PF07690">
    <property type="entry name" value="MFS_1"/>
    <property type="match status" value="1"/>
</dbReference>
<comment type="caution">
    <text evidence="8">The sequence shown here is derived from an EMBL/GenBank/DDBJ whole genome shotgun (WGS) entry which is preliminary data.</text>
</comment>
<evidence type="ECO:0000256" key="5">
    <source>
        <dbReference type="ARBA" id="ARBA00023136"/>
    </source>
</evidence>
<evidence type="ECO:0000256" key="3">
    <source>
        <dbReference type="ARBA" id="ARBA00022692"/>
    </source>
</evidence>
<feature type="transmembrane region" description="Helical" evidence="6">
    <location>
        <begin position="80"/>
        <end position="101"/>
    </location>
</feature>
<protein>
    <submittedName>
        <fullName evidence="8">MFS transporter</fullName>
    </submittedName>
</protein>
<keyword evidence="9" id="KW-1185">Reference proteome</keyword>
<reference evidence="8 9" key="1">
    <citation type="submission" date="2020-07" db="EMBL/GenBank/DDBJ databases">
        <title>Genome of Haloechinothrix sp.</title>
        <authorList>
            <person name="Tang S.-K."/>
            <person name="Yang L."/>
            <person name="Zhu W.-Y."/>
        </authorList>
    </citation>
    <scope>NUCLEOTIDE SEQUENCE [LARGE SCALE GENOMIC DNA]</scope>
    <source>
        <strain evidence="8 9">YIM 98757</strain>
    </source>
</reference>
<feature type="domain" description="Major facilitator superfamily (MFS) profile" evidence="7">
    <location>
        <begin position="1"/>
        <end position="433"/>
    </location>
</feature>
<accession>A0A838ACC4</accession>